<proteinExistence type="inferred from homology"/>
<dbReference type="EC" id="4.1.2.50" evidence="4"/>
<protein>
    <recommendedName>
        <fullName evidence="5">6-carboxy-5,6,7,8-tetrahydropterin synthase</fullName>
        <ecNumber evidence="4">4.1.2.50</ecNumber>
    </recommendedName>
    <alternativeName>
        <fullName evidence="9">Queuosine biosynthesis protein QueD</fullName>
    </alternativeName>
</protein>
<dbReference type="UniPathway" id="UPA00391"/>
<evidence type="ECO:0000256" key="1">
    <source>
        <dbReference type="ARBA" id="ARBA00001947"/>
    </source>
</evidence>
<dbReference type="InterPro" id="IPR038418">
    <property type="entry name" value="6-PTP_synth/QueD_sf"/>
</dbReference>
<evidence type="ECO:0000256" key="7">
    <source>
        <dbReference type="ARBA" id="ARBA00022833"/>
    </source>
</evidence>
<evidence type="ECO:0000256" key="4">
    <source>
        <dbReference type="ARBA" id="ARBA00012982"/>
    </source>
</evidence>
<comment type="catalytic activity">
    <reaction evidence="10">
        <text>7,8-dihydroneopterin 3'-triphosphate + H2O = 6-carboxy-5,6,7,8-tetrahydropterin + triphosphate + acetaldehyde + 2 H(+)</text>
        <dbReference type="Rhea" id="RHEA:27966"/>
        <dbReference type="ChEBI" id="CHEBI:15343"/>
        <dbReference type="ChEBI" id="CHEBI:15377"/>
        <dbReference type="ChEBI" id="CHEBI:15378"/>
        <dbReference type="ChEBI" id="CHEBI:18036"/>
        <dbReference type="ChEBI" id="CHEBI:58462"/>
        <dbReference type="ChEBI" id="CHEBI:61032"/>
        <dbReference type="EC" id="4.1.2.50"/>
    </reaction>
</comment>
<name>A0A0S4QZW8_9ACTN</name>
<comment type="similarity">
    <text evidence="3">Belongs to the PTPS family. QueD subfamily.</text>
</comment>
<keyword evidence="12" id="KW-1185">Reference proteome</keyword>
<evidence type="ECO:0000313" key="12">
    <source>
        <dbReference type="Proteomes" id="UP000198802"/>
    </source>
</evidence>
<dbReference type="GO" id="GO:0070497">
    <property type="term" value="F:6-carboxytetrahydropterin synthase activity"/>
    <property type="evidence" value="ECO:0007669"/>
    <property type="project" value="UniProtKB-EC"/>
</dbReference>
<dbReference type="Gene3D" id="3.30.479.10">
    <property type="entry name" value="6-pyruvoyl tetrahydropterin synthase/QueD"/>
    <property type="match status" value="1"/>
</dbReference>
<keyword evidence="7" id="KW-0862">Zinc</keyword>
<dbReference type="GO" id="GO:0046872">
    <property type="term" value="F:metal ion binding"/>
    <property type="evidence" value="ECO:0007669"/>
    <property type="project" value="UniProtKB-KW"/>
</dbReference>
<evidence type="ECO:0000313" key="11">
    <source>
        <dbReference type="EMBL" id="CUU60995.1"/>
    </source>
</evidence>
<evidence type="ECO:0000256" key="10">
    <source>
        <dbReference type="ARBA" id="ARBA00048807"/>
    </source>
</evidence>
<evidence type="ECO:0000256" key="9">
    <source>
        <dbReference type="ARBA" id="ARBA00031449"/>
    </source>
</evidence>
<dbReference type="Proteomes" id="UP000198802">
    <property type="component" value="Unassembled WGS sequence"/>
</dbReference>
<dbReference type="PANTHER" id="PTHR12589:SF7">
    <property type="entry name" value="6-PYRUVOYL TETRAHYDROBIOPTERIN SYNTHASE"/>
    <property type="match status" value="1"/>
</dbReference>
<sequence length="156" mass="16310">MASQIQVGGDRFVFSAAHAALHDGHLEPLHGHSYVPTVLLSGEVDTAGIVVDFGIVEKALGAVVARLHCRTLLAENAPGVDVAVSGAEVNMCCGPDRYRFPRSAVVLLPIVNTTTEALASWILSEVVGLVGHRPGLIAGVELAETSGLRATVRQEP</sequence>
<comment type="cofactor">
    <cofactor evidence="1">
        <name>Zn(2+)</name>
        <dbReference type="ChEBI" id="CHEBI:29105"/>
    </cofactor>
</comment>
<dbReference type="InterPro" id="IPR007115">
    <property type="entry name" value="6-PTP_synth/QueD"/>
</dbReference>
<dbReference type="EMBL" id="FAOZ01000052">
    <property type="protein sequence ID" value="CUU60995.1"/>
    <property type="molecule type" value="Genomic_DNA"/>
</dbReference>
<evidence type="ECO:0000256" key="2">
    <source>
        <dbReference type="ARBA" id="ARBA00005061"/>
    </source>
</evidence>
<evidence type="ECO:0000256" key="6">
    <source>
        <dbReference type="ARBA" id="ARBA00022723"/>
    </source>
</evidence>
<organism evidence="11 12">
    <name type="scientific">Parafrankia irregularis</name>
    <dbReference type="NCBI Taxonomy" id="795642"/>
    <lineage>
        <taxon>Bacteria</taxon>
        <taxon>Bacillati</taxon>
        <taxon>Actinomycetota</taxon>
        <taxon>Actinomycetes</taxon>
        <taxon>Frankiales</taxon>
        <taxon>Frankiaceae</taxon>
        <taxon>Parafrankia</taxon>
    </lineage>
</organism>
<dbReference type="SUPFAM" id="SSF55620">
    <property type="entry name" value="Tetrahydrobiopterin biosynthesis enzymes-like"/>
    <property type="match status" value="1"/>
</dbReference>
<comment type="pathway">
    <text evidence="2">Purine metabolism; 7-cyano-7-deazaguanine biosynthesis.</text>
</comment>
<gene>
    <name evidence="11" type="ORF">Ga0074812_15220</name>
</gene>
<accession>A0A0S4QZW8</accession>
<dbReference type="AlphaFoldDB" id="A0A0S4QZW8"/>
<evidence type="ECO:0000256" key="8">
    <source>
        <dbReference type="ARBA" id="ARBA00023239"/>
    </source>
</evidence>
<reference evidence="12" key="1">
    <citation type="submission" date="2015-11" db="EMBL/GenBank/DDBJ databases">
        <authorList>
            <person name="Varghese N."/>
        </authorList>
    </citation>
    <scope>NUCLEOTIDE SEQUENCE [LARGE SCALE GENOMIC DNA]</scope>
    <source>
        <strain evidence="12">DSM 45899</strain>
    </source>
</reference>
<dbReference type="PANTHER" id="PTHR12589">
    <property type="entry name" value="PYRUVOYL TETRAHYDROBIOPTERIN SYNTHASE"/>
    <property type="match status" value="1"/>
</dbReference>
<keyword evidence="6" id="KW-0479">Metal-binding</keyword>
<dbReference type="RefSeq" id="WP_165615956.1">
    <property type="nucleotide sequence ID" value="NZ_FAOZ01000052.1"/>
</dbReference>
<evidence type="ECO:0000256" key="3">
    <source>
        <dbReference type="ARBA" id="ARBA00008900"/>
    </source>
</evidence>
<evidence type="ECO:0000256" key="5">
    <source>
        <dbReference type="ARBA" id="ARBA00018141"/>
    </source>
</evidence>
<dbReference type="Pfam" id="PF01242">
    <property type="entry name" value="PTPS"/>
    <property type="match status" value="1"/>
</dbReference>
<keyword evidence="8" id="KW-0456">Lyase</keyword>